<dbReference type="Gene3D" id="1.10.287.470">
    <property type="entry name" value="Helix hairpin bin"/>
    <property type="match status" value="1"/>
</dbReference>
<dbReference type="EMBL" id="BAOS01000010">
    <property type="protein sequence ID" value="GAX60267.1"/>
    <property type="molecule type" value="Genomic_DNA"/>
</dbReference>
<reference evidence="4" key="1">
    <citation type="journal article" date="2017" name="Environ. Microbiol. Rep.">
        <title>Genetic Diversity of Marine Anaerobic Ammonium-Oxidizing Bacteria as Revealed by Genomic and Proteomic Analyses of 'Candidatus Scalindua japonica'.</title>
        <authorList>
            <person name="Oshiki M."/>
            <person name="Mizuto K."/>
            <person name="Kimura Z."/>
            <person name="Kindaichi T."/>
            <person name="Satoh H."/>
            <person name="Okabe S."/>
        </authorList>
    </citation>
    <scope>NUCLEOTIDE SEQUENCE [LARGE SCALE GENOMIC DNA]</scope>
    <source>
        <strain evidence="4">husup-a2</strain>
    </source>
</reference>
<dbReference type="GO" id="GO:0030313">
    <property type="term" value="C:cell envelope"/>
    <property type="evidence" value="ECO:0007669"/>
    <property type="project" value="TreeGrafter"/>
</dbReference>
<evidence type="ECO:0000256" key="1">
    <source>
        <dbReference type="ARBA" id="ARBA00009477"/>
    </source>
</evidence>
<dbReference type="PANTHER" id="PTHR30097">
    <property type="entry name" value="CATION EFFLUX SYSTEM PROTEIN CUSB"/>
    <property type="match status" value="1"/>
</dbReference>
<dbReference type="Gene3D" id="2.40.30.170">
    <property type="match status" value="1"/>
</dbReference>
<dbReference type="NCBIfam" id="TIGR01730">
    <property type="entry name" value="RND_mfp"/>
    <property type="match status" value="1"/>
</dbReference>
<evidence type="ECO:0000256" key="2">
    <source>
        <dbReference type="ARBA" id="ARBA00022448"/>
    </source>
</evidence>
<dbReference type="OrthoDB" id="5503043at2"/>
<proteinExistence type="inferred from homology"/>
<keyword evidence="4" id="KW-1185">Reference proteome</keyword>
<organism evidence="3 4">
    <name type="scientific">Candidatus Scalindua japonica</name>
    <dbReference type="NCBI Taxonomy" id="1284222"/>
    <lineage>
        <taxon>Bacteria</taxon>
        <taxon>Pseudomonadati</taxon>
        <taxon>Planctomycetota</taxon>
        <taxon>Candidatus Brocadiia</taxon>
        <taxon>Candidatus Brocadiales</taxon>
        <taxon>Candidatus Scalinduaceae</taxon>
        <taxon>Candidatus Scalindua</taxon>
    </lineage>
</organism>
<sequence>MHGSSKYIQTYTGKFILLFSLILICVFSKNNLSEGKSDKPAKVNNGVKESELTTVILSPTAEQRLGVETTVADYQIIRNTLRLGGEIMSLPGHQARIAAPMAGTVYGINSDELLPAGTQVKKGQAILNLLLLTPEKDIAGVREAVEVKKVQLEVAQAQADRAKLLLQDKATSRKIYLEAQAGLAAARASLKAAEARLHLLDGTGMESATEGLSTFVLKSPVDGVIQRIHVAPGQAVSASTLLFEVVSQDPVWVRVPVYVGDMVTVDQEKDAIIQPLGNVRNKNVYNAKPVNGPLLSDPNSVSSDLFFEISNPDGLFRTGQKVSVSLTKLGSGNRIAVPWSAIMYDIHGGSWVYLKTARYTYSRQRVEVSGVIDGYAVVTRGVNKDDEIVITAVTELFGTEFGGGK</sequence>
<accession>A0A286TWJ8</accession>
<dbReference type="Proteomes" id="UP000218542">
    <property type="component" value="Unassembled WGS sequence"/>
</dbReference>
<evidence type="ECO:0000313" key="3">
    <source>
        <dbReference type="EMBL" id="GAX60267.1"/>
    </source>
</evidence>
<evidence type="ECO:0000313" key="4">
    <source>
        <dbReference type="Proteomes" id="UP000218542"/>
    </source>
</evidence>
<dbReference type="InterPro" id="IPR051909">
    <property type="entry name" value="MFP_Cation_Efflux"/>
</dbReference>
<dbReference type="RefSeq" id="WP_096893555.1">
    <property type="nucleotide sequence ID" value="NZ_BAOS01000010.1"/>
</dbReference>
<dbReference type="InterPro" id="IPR006143">
    <property type="entry name" value="RND_pump_MFP"/>
</dbReference>
<dbReference type="GO" id="GO:0060003">
    <property type="term" value="P:copper ion export"/>
    <property type="evidence" value="ECO:0007669"/>
    <property type="project" value="TreeGrafter"/>
</dbReference>
<comment type="caution">
    <text evidence="3">The sequence shown here is derived from an EMBL/GenBank/DDBJ whole genome shotgun (WGS) entry which is preliminary data.</text>
</comment>
<dbReference type="GO" id="GO:0016020">
    <property type="term" value="C:membrane"/>
    <property type="evidence" value="ECO:0007669"/>
    <property type="project" value="InterPro"/>
</dbReference>
<keyword evidence="2" id="KW-0813">Transport</keyword>
<dbReference type="GO" id="GO:0022857">
    <property type="term" value="F:transmembrane transporter activity"/>
    <property type="evidence" value="ECO:0007669"/>
    <property type="project" value="InterPro"/>
</dbReference>
<dbReference type="Gene3D" id="2.40.420.20">
    <property type="match status" value="1"/>
</dbReference>
<dbReference type="GO" id="GO:0015679">
    <property type="term" value="P:plasma membrane copper ion transport"/>
    <property type="evidence" value="ECO:0007669"/>
    <property type="project" value="TreeGrafter"/>
</dbReference>
<protein>
    <submittedName>
        <fullName evidence="3">Efflux transporter, RND family, MFP subunit</fullName>
    </submittedName>
</protein>
<gene>
    <name evidence="3" type="ORF">SCALIN_C10_0027</name>
</gene>
<name>A0A286TWJ8_9BACT</name>
<dbReference type="SUPFAM" id="SSF111369">
    <property type="entry name" value="HlyD-like secretion proteins"/>
    <property type="match status" value="1"/>
</dbReference>
<dbReference type="Gene3D" id="2.40.50.100">
    <property type="match status" value="1"/>
</dbReference>
<comment type="similarity">
    <text evidence="1">Belongs to the membrane fusion protein (MFP) (TC 8.A.1) family.</text>
</comment>
<dbReference type="PANTHER" id="PTHR30097:SF4">
    <property type="entry name" value="SLR6042 PROTEIN"/>
    <property type="match status" value="1"/>
</dbReference>
<dbReference type="AlphaFoldDB" id="A0A286TWJ8"/>